<reference evidence="2 3" key="1">
    <citation type="journal article" date="2015" name="Nature">
        <title>rRNA introns, odd ribosomes, and small enigmatic genomes across a large radiation of phyla.</title>
        <authorList>
            <person name="Brown C.T."/>
            <person name="Hug L.A."/>
            <person name="Thomas B.C."/>
            <person name="Sharon I."/>
            <person name="Castelle C.J."/>
            <person name="Singh A."/>
            <person name="Wilkins M.J."/>
            <person name="Williams K.H."/>
            <person name="Banfield J.F."/>
        </authorList>
    </citation>
    <scope>NUCLEOTIDE SEQUENCE [LARGE SCALE GENOMIC DNA]</scope>
</reference>
<gene>
    <name evidence="2" type="ORF">UR38_C0010G0033</name>
</gene>
<dbReference type="PATRIC" id="fig|1618561.3.peg.922"/>
<accession>A0A0G0CT81</accession>
<dbReference type="SUPFAM" id="SSF53098">
    <property type="entry name" value="Ribonuclease H-like"/>
    <property type="match status" value="1"/>
</dbReference>
<dbReference type="PANTHER" id="PTHR46387:SF2">
    <property type="entry name" value="RIBONUCLEASE HI"/>
    <property type="match status" value="1"/>
</dbReference>
<comment type="caution">
    <text evidence="2">The sequence shown here is derived from an EMBL/GenBank/DDBJ whole genome shotgun (WGS) entry which is preliminary data.</text>
</comment>
<dbReference type="GO" id="GO:0004523">
    <property type="term" value="F:RNA-DNA hybrid ribonuclease activity"/>
    <property type="evidence" value="ECO:0007669"/>
    <property type="project" value="InterPro"/>
</dbReference>
<dbReference type="InterPro" id="IPR036397">
    <property type="entry name" value="RNaseH_sf"/>
</dbReference>
<evidence type="ECO:0000313" key="2">
    <source>
        <dbReference type="EMBL" id="KKP46522.1"/>
    </source>
</evidence>
<feature type="domain" description="RNase H type-1" evidence="1">
    <location>
        <begin position="2"/>
        <end position="136"/>
    </location>
</feature>
<proteinExistence type="predicted"/>
<dbReference type="Gene3D" id="3.30.420.10">
    <property type="entry name" value="Ribonuclease H-like superfamily/Ribonuclease H"/>
    <property type="match status" value="1"/>
</dbReference>
<dbReference type="AlphaFoldDB" id="A0A0G0CT81"/>
<name>A0A0G0CT81_9BACT</name>
<dbReference type="GO" id="GO:0003676">
    <property type="term" value="F:nucleic acid binding"/>
    <property type="evidence" value="ECO:0007669"/>
    <property type="project" value="InterPro"/>
</dbReference>
<dbReference type="Proteomes" id="UP000033995">
    <property type="component" value="Unassembled WGS sequence"/>
</dbReference>
<dbReference type="PROSITE" id="PS50879">
    <property type="entry name" value="RNASE_H_1"/>
    <property type="match status" value="1"/>
</dbReference>
<dbReference type="InterPro" id="IPR002156">
    <property type="entry name" value="RNaseH_domain"/>
</dbReference>
<evidence type="ECO:0000259" key="1">
    <source>
        <dbReference type="PROSITE" id="PS50879"/>
    </source>
</evidence>
<organism evidence="2 3">
    <name type="scientific">Candidatus Woesebacteria bacterium GW2011_GWA2_33_28</name>
    <dbReference type="NCBI Taxonomy" id="1618561"/>
    <lineage>
        <taxon>Bacteria</taxon>
        <taxon>Candidatus Woeseibacteriota</taxon>
    </lineage>
</organism>
<dbReference type="EMBL" id="LBOZ01000010">
    <property type="protein sequence ID" value="KKP46522.1"/>
    <property type="molecule type" value="Genomic_DNA"/>
</dbReference>
<dbReference type="Pfam" id="PF13456">
    <property type="entry name" value="RVT_3"/>
    <property type="match status" value="1"/>
</dbReference>
<protein>
    <submittedName>
        <fullName evidence="2">Ribonuclease HI</fullName>
    </submittedName>
</protein>
<sequence>MQKNKLVIYCDGGSRGNPGPAASAFVVTNSNTVLHKESKFLGNETNNVAEYSAVLLAVIWLSRNLILNSQSLIINLDSQLVERQLNGFYKIKNLKLKLFYNEIKKLILKKKLSIKFVWNFRDYNKLADLLVNEELDLNGKSKKFM</sequence>
<dbReference type="PANTHER" id="PTHR46387">
    <property type="entry name" value="POLYNUCLEOTIDYL TRANSFERASE, RIBONUCLEASE H-LIKE SUPERFAMILY PROTEIN"/>
    <property type="match status" value="1"/>
</dbReference>
<dbReference type="InterPro" id="IPR012337">
    <property type="entry name" value="RNaseH-like_sf"/>
</dbReference>
<evidence type="ECO:0000313" key="3">
    <source>
        <dbReference type="Proteomes" id="UP000033995"/>
    </source>
</evidence>
<dbReference type="CDD" id="cd09279">
    <property type="entry name" value="RNase_HI_like"/>
    <property type="match status" value="1"/>
</dbReference>